<dbReference type="InterPro" id="IPR015421">
    <property type="entry name" value="PyrdxlP-dep_Trfase_major"/>
</dbReference>
<comment type="subunit">
    <text evidence="4 9">Homodimer.</text>
</comment>
<comment type="function">
    <text evidence="9">Catalyzes the reversible interconversion of serine and glycine with tetrahydrofolate (THF) serving as the one-carbon carrier. Also exhibits THF-independent aldolase activity toward beta-hydroxyamino acids, producing glycine and aldehydes, via a retro-aldol mechanism.</text>
</comment>
<dbReference type="PANTHER" id="PTHR11680">
    <property type="entry name" value="SERINE HYDROXYMETHYLTRANSFERASE"/>
    <property type="match status" value="1"/>
</dbReference>
<dbReference type="InterPro" id="IPR039429">
    <property type="entry name" value="SHMT-like_dom"/>
</dbReference>
<dbReference type="PIRSF" id="PIRSF000412">
    <property type="entry name" value="SHMT"/>
    <property type="match status" value="1"/>
</dbReference>
<keyword evidence="5 9" id="KW-0963">Cytoplasm</keyword>
<dbReference type="GO" id="GO:0004372">
    <property type="term" value="F:glycine hydroxymethyltransferase activity"/>
    <property type="evidence" value="ECO:0007669"/>
    <property type="project" value="UniProtKB-UniRule"/>
</dbReference>
<dbReference type="GO" id="GO:0005737">
    <property type="term" value="C:cytoplasm"/>
    <property type="evidence" value="ECO:0007669"/>
    <property type="project" value="UniProtKB-SubCell"/>
</dbReference>
<dbReference type="Gene3D" id="3.40.640.10">
    <property type="entry name" value="Type I PLP-dependent aspartate aminotransferase-like (Major domain)"/>
    <property type="match status" value="1"/>
</dbReference>
<dbReference type="CDD" id="cd00378">
    <property type="entry name" value="SHMT"/>
    <property type="match status" value="1"/>
</dbReference>
<evidence type="ECO:0000256" key="1">
    <source>
        <dbReference type="ARBA" id="ARBA00001933"/>
    </source>
</evidence>
<comment type="similarity">
    <text evidence="3 9">Belongs to the SHMT family.</text>
</comment>
<feature type="binding site" evidence="9">
    <location>
        <position position="240"/>
    </location>
    <ligand>
        <name>(6S)-5,6,7,8-tetrahydrofolate</name>
        <dbReference type="ChEBI" id="CHEBI:57453"/>
    </ligand>
</feature>
<comment type="pathway">
    <text evidence="9">Amino-acid biosynthesis; glycine biosynthesis; glycine from L-serine: step 1/1.</text>
</comment>
<protein>
    <recommendedName>
        <fullName evidence="9">Serine hydroxymethyltransferase</fullName>
        <shortName evidence="9">SHMT</shortName>
        <shortName evidence="9">Serine methylase</shortName>
        <ecNumber evidence="9">2.1.2.1</ecNumber>
    </recommendedName>
</protein>
<dbReference type="PROSITE" id="PS00096">
    <property type="entry name" value="SHMT"/>
    <property type="match status" value="1"/>
</dbReference>
<evidence type="ECO:0000313" key="13">
    <source>
        <dbReference type="Proteomes" id="UP001302978"/>
    </source>
</evidence>
<dbReference type="InterPro" id="IPR015424">
    <property type="entry name" value="PyrdxlP-dep_Trfase"/>
</dbReference>
<dbReference type="EMBL" id="CP131059">
    <property type="protein sequence ID" value="WNY24474.1"/>
    <property type="molecule type" value="Genomic_DNA"/>
</dbReference>
<organism evidence="12 13">
    <name type="scientific">Methanimicrococcus hongohii</name>
    <dbReference type="NCBI Taxonomy" id="3028295"/>
    <lineage>
        <taxon>Archaea</taxon>
        <taxon>Methanobacteriati</taxon>
        <taxon>Methanobacteriota</taxon>
        <taxon>Stenosarchaea group</taxon>
        <taxon>Methanomicrobia</taxon>
        <taxon>Methanosarcinales</taxon>
        <taxon>Methanosarcinaceae</taxon>
        <taxon>Methanimicrococcus</taxon>
    </lineage>
</organism>
<dbReference type="HAMAP" id="MF_00051">
    <property type="entry name" value="SHMT"/>
    <property type="match status" value="1"/>
</dbReference>
<dbReference type="FunFam" id="3.40.640.10:FF:000001">
    <property type="entry name" value="Serine hydroxymethyltransferase"/>
    <property type="match status" value="1"/>
</dbReference>
<dbReference type="RefSeq" id="WP_316557666.1">
    <property type="nucleotide sequence ID" value="NZ_CP131059.1"/>
</dbReference>
<dbReference type="EC" id="2.1.2.1" evidence="9"/>
<dbReference type="KEGG" id="mehf:MmiHf6_18140"/>
<evidence type="ECO:0000256" key="8">
    <source>
        <dbReference type="ARBA" id="ARBA00022898"/>
    </source>
</evidence>
<evidence type="ECO:0000256" key="9">
    <source>
        <dbReference type="HAMAP-Rule" id="MF_00051"/>
    </source>
</evidence>
<evidence type="ECO:0000256" key="5">
    <source>
        <dbReference type="ARBA" id="ARBA00022490"/>
    </source>
</evidence>
<comment type="cofactor">
    <cofactor evidence="1 9 10">
        <name>pyridoxal 5'-phosphate</name>
        <dbReference type="ChEBI" id="CHEBI:597326"/>
    </cofactor>
</comment>
<evidence type="ECO:0000256" key="6">
    <source>
        <dbReference type="ARBA" id="ARBA00022563"/>
    </source>
</evidence>
<gene>
    <name evidence="9 12" type="primary">glyA</name>
    <name evidence="12" type="ORF">MmiHf6_18140</name>
</gene>
<comment type="subcellular location">
    <subcellularLocation>
        <location evidence="2 9">Cytoplasm</location>
    </subcellularLocation>
</comment>
<evidence type="ECO:0000256" key="4">
    <source>
        <dbReference type="ARBA" id="ARBA00011738"/>
    </source>
</evidence>
<comment type="pathway">
    <text evidence="9">One-carbon metabolism; tetrahydrofolate interconversion.</text>
</comment>
<comment type="caution">
    <text evidence="9">Lacks conserved residue(s) required for the propagation of feature annotation.</text>
</comment>
<dbReference type="NCBIfam" id="NF000586">
    <property type="entry name" value="PRK00011.1"/>
    <property type="match status" value="1"/>
</dbReference>
<dbReference type="Proteomes" id="UP001302978">
    <property type="component" value="Chromosome"/>
</dbReference>
<dbReference type="SUPFAM" id="SSF53383">
    <property type="entry name" value="PLP-dependent transferases"/>
    <property type="match status" value="1"/>
</dbReference>
<dbReference type="GeneID" id="85196444"/>
<feature type="modified residue" description="N6-(pyridoxal phosphate)lysine" evidence="9 10">
    <location>
        <position position="226"/>
    </location>
</feature>
<keyword evidence="8 9" id="KW-0663">Pyridoxal phosphate</keyword>
<comment type="catalytic activity">
    <reaction evidence="9">
        <text>(6R)-5,10-methylene-5,6,7,8-tetrahydrofolate + glycine + H2O = (6S)-5,6,7,8-tetrahydrofolate + L-serine</text>
        <dbReference type="Rhea" id="RHEA:15481"/>
        <dbReference type="ChEBI" id="CHEBI:15377"/>
        <dbReference type="ChEBI" id="CHEBI:15636"/>
        <dbReference type="ChEBI" id="CHEBI:33384"/>
        <dbReference type="ChEBI" id="CHEBI:57305"/>
        <dbReference type="ChEBI" id="CHEBI:57453"/>
        <dbReference type="EC" id="2.1.2.1"/>
    </reaction>
</comment>
<dbReference type="GO" id="GO:0030170">
    <property type="term" value="F:pyridoxal phosphate binding"/>
    <property type="evidence" value="ECO:0007669"/>
    <property type="project" value="UniProtKB-UniRule"/>
</dbReference>
<accession>A0AA96V127</accession>
<feature type="domain" description="Serine hydroxymethyltransferase-like" evidence="11">
    <location>
        <begin position="5"/>
        <end position="379"/>
    </location>
</feature>
<evidence type="ECO:0000256" key="2">
    <source>
        <dbReference type="ARBA" id="ARBA00004496"/>
    </source>
</evidence>
<dbReference type="GO" id="GO:0019264">
    <property type="term" value="P:glycine biosynthetic process from serine"/>
    <property type="evidence" value="ECO:0007669"/>
    <property type="project" value="UniProtKB-UniRule"/>
</dbReference>
<evidence type="ECO:0000256" key="7">
    <source>
        <dbReference type="ARBA" id="ARBA00022679"/>
    </source>
</evidence>
<keyword evidence="13" id="KW-1185">Reference proteome</keyword>
<dbReference type="PANTHER" id="PTHR11680:SF35">
    <property type="entry name" value="SERINE HYDROXYMETHYLTRANSFERASE 1"/>
    <property type="match status" value="1"/>
</dbReference>
<dbReference type="Pfam" id="PF00464">
    <property type="entry name" value="SHMT"/>
    <property type="match status" value="1"/>
</dbReference>
<dbReference type="InterPro" id="IPR015422">
    <property type="entry name" value="PyrdxlP-dep_Trfase_small"/>
</dbReference>
<dbReference type="GO" id="GO:0035999">
    <property type="term" value="P:tetrahydrofolate interconversion"/>
    <property type="evidence" value="ECO:0007669"/>
    <property type="project" value="UniProtKB-UniRule"/>
</dbReference>
<sequence length="411" mass="44916">MSYIQKEDPEMAAVFERELNRQETRLDLIASENYASKAVMEAMGSVLTNKYAEGYPGNRYYGGCEYVDEAETLAIERAKKLFGADHVNVQVHSGSGANMAVYFAVLKPGDTILSMNLSEGGHLSHGSPVSFSGQLYNIVPYGVNRETEMIDYDELEKLAKEHNPKMIVCGASAYSRTIDFKRFKEIADSVDAYLLADVAHIAGLIVADAHPSPVPYADFVTTTTHKTLRGPRGGMVMCKEEFAKAINKSVFPGTQGGPLMNTIAAKAVAFKEALSEDFKKDQFQTIKNAKVVSDTLAENGFRIVSGGTDNHLMLIDLTSFDITGKDAEAACAKAGIVLNMNTIPFDKQKAFIASGIRVGTPAATTRKMKEPEMEFIGNAISGTIKNAGNDTELEKIRLEVKELCERFPVYK</sequence>
<dbReference type="InterPro" id="IPR049943">
    <property type="entry name" value="Ser_HO-MeTrfase-like"/>
</dbReference>
<reference evidence="12 13" key="1">
    <citation type="submission" date="2023-07" db="EMBL/GenBank/DDBJ databases">
        <title>Closed genoem sequence of Methanomicrococcus sp. Hf6.</title>
        <authorList>
            <person name="Poehlein A."/>
            <person name="Protasov E."/>
            <person name="Platt K."/>
            <person name="Reeh H."/>
            <person name="Daniel R."/>
            <person name="Brune A."/>
        </authorList>
    </citation>
    <scope>NUCLEOTIDE SEQUENCE [LARGE SCALE GENOMIC DNA]</scope>
    <source>
        <strain evidence="12 13">Hf6</strain>
    </source>
</reference>
<dbReference type="InterPro" id="IPR019798">
    <property type="entry name" value="Ser_HO-MeTrfase_PLP_BS"/>
</dbReference>
<evidence type="ECO:0000256" key="3">
    <source>
        <dbReference type="ARBA" id="ARBA00006376"/>
    </source>
</evidence>
<dbReference type="Gene3D" id="3.90.1150.10">
    <property type="entry name" value="Aspartate Aminotransferase, domain 1"/>
    <property type="match status" value="1"/>
</dbReference>
<proteinExistence type="inferred from homology"/>
<evidence type="ECO:0000259" key="11">
    <source>
        <dbReference type="Pfam" id="PF00464"/>
    </source>
</evidence>
<evidence type="ECO:0000256" key="10">
    <source>
        <dbReference type="PIRSR" id="PIRSR000412-50"/>
    </source>
</evidence>
<keyword evidence="9" id="KW-0028">Amino-acid biosynthesis</keyword>
<name>A0AA96V127_9EURY</name>
<feature type="binding site" evidence="9">
    <location>
        <position position="117"/>
    </location>
    <ligand>
        <name>(6S)-5,6,7,8-tetrahydrofolate</name>
        <dbReference type="ChEBI" id="CHEBI:57453"/>
    </ligand>
</feature>
<feature type="site" description="Plays an important role in substrate specificity" evidence="9">
    <location>
        <position position="225"/>
    </location>
</feature>
<keyword evidence="7 9" id="KW-0808">Transferase</keyword>
<keyword evidence="6 9" id="KW-0554">One-carbon metabolism</keyword>
<evidence type="ECO:0000313" key="12">
    <source>
        <dbReference type="EMBL" id="WNY24474.1"/>
    </source>
</evidence>
<dbReference type="AlphaFoldDB" id="A0AA96V127"/>
<dbReference type="InterPro" id="IPR001085">
    <property type="entry name" value="Ser_HO-MeTrfase"/>
</dbReference>
<feature type="binding site" evidence="9">
    <location>
        <begin position="121"/>
        <end position="123"/>
    </location>
    <ligand>
        <name>(6S)-5,6,7,8-tetrahydrofolate</name>
        <dbReference type="ChEBI" id="CHEBI:57453"/>
    </ligand>
</feature>